<gene>
    <name evidence="2" type="ORF">EXIGLDRAFT_770663</name>
</gene>
<organism evidence="2 3">
    <name type="scientific">Exidia glandulosa HHB12029</name>
    <dbReference type="NCBI Taxonomy" id="1314781"/>
    <lineage>
        <taxon>Eukaryota</taxon>
        <taxon>Fungi</taxon>
        <taxon>Dikarya</taxon>
        <taxon>Basidiomycota</taxon>
        <taxon>Agaricomycotina</taxon>
        <taxon>Agaricomycetes</taxon>
        <taxon>Auriculariales</taxon>
        <taxon>Exidiaceae</taxon>
        <taxon>Exidia</taxon>
    </lineage>
</organism>
<dbReference type="Proteomes" id="UP000077266">
    <property type="component" value="Unassembled WGS sequence"/>
</dbReference>
<name>A0A166ACG2_EXIGL</name>
<accession>A0A166ACG2</accession>
<reference evidence="2 3" key="1">
    <citation type="journal article" date="2016" name="Mol. Biol. Evol.">
        <title>Comparative Genomics of Early-Diverging Mushroom-Forming Fungi Provides Insights into the Origins of Lignocellulose Decay Capabilities.</title>
        <authorList>
            <person name="Nagy L.G."/>
            <person name="Riley R."/>
            <person name="Tritt A."/>
            <person name="Adam C."/>
            <person name="Daum C."/>
            <person name="Floudas D."/>
            <person name="Sun H."/>
            <person name="Yadav J.S."/>
            <person name="Pangilinan J."/>
            <person name="Larsson K.H."/>
            <person name="Matsuura K."/>
            <person name="Barry K."/>
            <person name="Labutti K."/>
            <person name="Kuo R."/>
            <person name="Ohm R.A."/>
            <person name="Bhattacharya S.S."/>
            <person name="Shirouzu T."/>
            <person name="Yoshinaga Y."/>
            <person name="Martin F.M."/>
            <person name="Grigoriev I.V."/>
            <person name="Hibbett D.S."/>
        </authorList>
    </citation>
    <scope>NUCLEOTIDE SEQUENCE [LARGE SCALE GENOMIC DNA]</scope>
    <source>
        <strain evidence="2 3">HHB12029</strain>
    </source>
</reference>
<sequence>MSHLNARPQYITYSNTHPFPRRDSDTFTTLSGDTVIAHNTSDVKITRFSSNETLSSLQAGPRQSSKGFFPLSLVIVLGWVAYIALLLYLLEASILKGTNDRHVPWIYTDAPSLLLTLFAQGHAAITGMHLARIAISALSSPSASPNQWIQLLWLADRAWSTPVGVVRTCATALRKWIRPSATFFLFALTCGIAIATPTVLERAYPIRTTAVTYTTPIHLTTFDPKVMRFLDAYVQENLAMGSWETGQTMQQLYKSSVFVPDDAVTASDSSPLHDAPDLFFAGDIGDANVILPGIRFTGACTPVADSPSTVNASLRDAITPLCSSKFGDSMAQLSSATLEFGGLALDYALCTQLGLSGLRAESTSNEGYFLYTYNNTGNSDTGHGLVHCSSTFTAGTARLCGANQTFTGFEYKKLFDVEHIAQDSEHDPLQDPLGAAFDYLGTYASSALVSRFGALKGFGLSLIRVRVPRVLGPSVVGNVPETWTAPSQDEIARRLWSALAHNVAAIGSLSWSDTMQYNATESTFAAIRVRQSPSVAVAYALLGTWLVLIVILTAIGWRKTFASSLDSYVAAEFCRRAQAGVLSEGNIPHARGQPDVLDMTLKANPA</sequence>
<evidence type="ECO:0000313" key="2">
    <source>
        <dbReference type="EMBL" id="KZV90609.1"/>
    </source>
</evidence>
<evidence type="ECO:0000256" key="1">
    <source>
        <dbReference type="SAM" id="Phobius"/>
    </source>
</evidence>
<proteinExistence type="predicted"/>
<feature type="transmembrane region" description="Helical" evidence="1">
    <location>
        <begin position="181"/>
        <end position="200"/>
    </location>
</feature>
<keyword evidence="1" id="KW-0812">Transmembrane</keyword>
<keyword evidence="1" id="KW-1133">Transmembrane helix</keyword>
<dbReference type="InParanoid" id="A0A166ACG2"/>
<keyword evidence="3" id="KW-1185">Reference proteome</keyword>
<dbReference type="OrthoDB" id="3043899at2759"/>
<dbReference type="EMBL" id="KV426045">
    <property type="protein sequence ID" value="KZV90609.1"/>
    <property type="molecule type" value="Genomic_DNA"/>
</dbReference>
<feature type="transmembrane region" description="Helical" evidence="1">
    <location>
        <begin position="536"/>
        <end position="557"/>
    </location>
</feature>
<protein>
    <submittedName>
        <fullName evidence="2">Uncharacterized protein</fullName>
    </submittedName>
</protein>
<keyword evidence="1" id="KW-0472">Membrane</keyword>
<feature type="transmembrane region" description="Helical" evidence="1">
    <location>
        <begin position="110"/>
        <end position="131"/>
    </location>
</feature>
<evidence type="ECO:0000313" key="3">
    <source>
        <dbReference type="Proteomes" id="UP000077266"/>
    </source>
</evidence>
<dbReference type="AlphaFoldDB" id="A0A166ACG2"/>
<feature type="transmembrane region" description="Helical" evidence="1">
    <location>
        <begin position="68"/>
        <end position="90"/>
    </location>
</feature>